<comment type="caution">
    <text evidence="1">The sequence shown here is derived from an EMBL/GenBank/DDBJ whole genome shotgun (WGS) entry which is preliminary data.</text>
</comment>
<proteinExistence type="predicted"/>
<feature type="non-terminal residue" evidence="1">
    <location>
        <position position="61"/>
    </location>
</feature>
<name>A0A6L8RNI9_9ACTN</name>
<dbReference type="Proteomes" id="UP000481598">
    <property type="component" value="Unassembled WGS sequence"/>
</dbReference>
<dbReference type="RefSeq" id="WP_161192214.1">
    <property type="nucleotide sequence ID" value="NZ_WWTB01000025.1"/>
</dbReference>
<organism evidence="1 2">
    <name type="scientific">Collinsella aerofaciens</name>
    <dbReference type="NCBI Taxonomy" id="74426"/>
    <lineage>
        <taxon>Bacteria</taxon>
        <taxon>Bacillati</taxon>
        <taxon>Actinomycetota</taxon>
        <taxon>Coriobacteriia</taxon>
        <taxon>Coriobacteriales</taxon>
        <taxon>Coriobacteriaceae</taxon>
        <taxon>Collinsella</taxon>
    </lineage>
</organism>
<protein>
    <submittedName>
        <fullName evidence="1">Uncharacterized protein</fullName>
    </submittedName>
</protein>
<gene>
    <name evidence="1" type="ORF">GT635_09370</name>
</gene>
<evidence type="ECO:0000313" key="1">
    <source>
        <dbReference type="EMBL" id="MZJ86652.1"/>
    </source>
</evidence>
<sequence length="61" mass="5834">MTRVGRVIADDTAVRGGAPAAGVRAYGVCLQDAGAGDGAAGCRLSVDASWLDATGADGGLA</sequence>
<dbReference type="EMBL" id="WWTB01000025">
    <property type="protein sequence ID" value="MZJ86652.1"/>
    <property type="molecule type" value="Genomic_DNA"/>
</dbReference>
<accession>A0A6L8RNI9</accession>
<reference evidence="1 2" key="1">
    <citation type="journal article" date="2019" name="Nat. Med.">
        <title>A library of human gut bacterial isolates paired with longitudinal multiomics data enables mechanistic microbiome research.</title>
        <authorList>
            <person name="Poyet M."/>
            <person name="Groussin M."/>
            <person name="Gibbons S.M."/>
            <person name="Avila-Pacheco J."/>
            <person name="Jiang X."/>
            <person name="Kearney S.M."/>
            <person name="Perrotta A.R."/>
            <person name="Berdy B."/>
            <person name="Zhao S."/>
            <person name="Lieberman T.D."/>
            <person name="Swanson P.K."/>
            <person name="Smith M."/>
            <person name="Roesemann S."/>
            <person name="Alexander J.E."/>
            <person name="Rich S.A."/>
            <person name="Livny J."/>
            <person name="Vlamakis H."/>
            <person name="Clish C."/>
            <person name="Bullock K."/>
            <person name="Deik A."/>
            <person name="Scott J."/>
            <person name="Pierce K.A."/>
            <person name="Xavier R.J."/>
            <person name="Alm E.J."/>
        </authorList>
    </citation>
    <scope>NUCLEOTIDE SEQUENCE [LARGE SCALE GENOMIC DNA]</scope>
    <source>
        <strain evidence="1 2">BIOML-A10</strain>
    </source>
</reference>
<evidence type="ECO:0000313" key="2">
    <source>
        <dbReference type="Proteomes" id="UP000481598"/>
    </source>
</evidence>
<dbReference type="AlphaFoldDB" id="A0A6L8RNI9"/>